<sequence>MMSMLDGYFTQEQRDELARRRTELGPGAIEAAKREWAGLVEALLGHLEAGTPVDDADVRELVGRWDAVGESFHGGGERARAESRAAARRMWRDHRDELGDRLPWPGERMAELVGYVERVREARPGGSQSWS</sequence>
<organism evidence="1">
    <name type="scientific">Streptomyces iranensis</name>
    <dbReference type="NCBI Taxonomy" id="576784"/>
    <lineage>
        <taxon>Bacteria</taxon>
        <taxon>Bacillati</taxon>
        <taxon>Actinomycetota</taxon>
        <taxon>Actinomycetes</taxon>
        <taxon>Kitasatosporales</taxon>
        <taxon>Streptomycetaceae</taxon>
        <taxon>Streptomyces</taxon>
        <taxon>Streptomyces violaceusniger group</taxon>
    </lineage>
</organism>
<gene>
    <name evidence="1" type="ORF">SIRAN2670</name>
</gene>
<accession>A0A060ZIB2</accession>
<protein>
    <submittedName>
        <fullName evidence="1">Transcriptional regulator, MerR family</fullName>
    </submittedName>
</protein>
<dbReference type="EMBL" id="LK022848">
    <property type="protein sequence ID" value="CDR05733.1"/>
    <property type="molecule type" value="Genomic_DNA"/>
</dbReference>
<evidence type="ECO:0000313" key="1">
    <source>
        <dbReference type="EMBL" id="CDR05733.1"/>
    </source>
</evidence>
<proteinExistence type="predicted"/>
<name>A0A060ZIB2_9ACTN</name>
<dbReference type="HOGENOM" id="CLU_1926402_0_0_11"/>
<dbReference type="AlphaFoldDB" id="A0A060ZIB2"/>
<reference evidence="1" key="1">
    <citation type="submission" date="2014-05" db="EMBL/GenBank/DDBJ databases">
        <authorList>
            <person name="Horn Fabian"/>
        </authorList>
    </citation>
    <scope>NUCLEOTIDE SEQUENCE</scope>
</reference>